<evidence type="ECO:0000313" key="4">
    <source>
        <dbReference type="Proteomes" id="UP001365128"/>
    </source>
</evidence>
<name>A0ABR1L9D4_9PEZI</name>
<dbReference type="EMBL" id="JBBPDW010000053">
    <property type="protein sequence ID" value="KAK7531847.1"/>
    <property type="molecule type" value="Genomic_DNA"/>
</dbReference>
<reference evidence="3 4" key="1">
    <citation type="submission" date="2024-04" db="EMBL/GenBank/DDBJ databases">
        <title>Phyllosticta paracitricarpa is synonymous to the EU quarantine fungus P. citricarpa based on phylogenomic analyses.</title>
        <authorList>
            <consortium name="Lawrence Berkeley National Laboratory"/>
            <person name="Van Ingen-Buijs V.A."/>
            <person name="Van Westerhoven A.C."/>
            <person name="Haridas S."/>
            <person name="Skiadas P."/>
            <person name="Martin F."/>
            <person name="Groenewald J.Z."/>
            <person name="Crous P.W."/>
            <person name="Seidl M.F."/>
        </authorList>
    </citation>
    <scope>NUCLEOTIDE SEQUENCE [LARGE SCALE GENOMIC DNA]</scope>
    <source>
        <strain evidence="3 4">CBS 122670</strain>
    </source>
</reference>
<protein>
    <submittedName>
        <fullName evidence="3">Uncharacterized protein</fullName>
    </submittedName>
</protein>
<feature type="compositionally biased region" description="Polar residues" evidence="2">
    <location>
        <begin position="187"/>
        <end position="198"/>
    </location>
</feature>
<keyword evidence="4" id="KW-1185">Reference proteome</keyword>
<dbReference type="Proteomes" id="UP001365128">
    <property type="component" value="Unassembled WGS sequence"/>
</dbReference>
<evidence type="ECO:0000256" key="1">
    <source>
        <dbReference type="SAM" id="Coils"/>
    </source>
</evidence>
<organism evidence="3 4">
    <name type="scientific">Phyllosticta citricarpa</name>
    <dbReference type="NCBI Taxonomy" id="55181"/>
    <lineage>
        <taxon>Eukaryota</taxon>
        <taxon>Fungi</taxon>
        <taxon>Dikarya</taxon>
        <taxon>Ascomycota</taxon>
        <taxon>Pezizomycotina</taxon>
        <taxon>Dothideomycetes</taxon>
        <taxon>Dothideomycetes incertae sedis</taxon>
        <taxon>Botryosphaeriales</taxon>
        <taxon>Phyllostictaceae</taxon>
        <taxon>Phyllosticta</taxon>
    </lineage>
</organism>
<proteinExistence type="predicted"/>
<gene>
    <name evidence="3" type="ORF">IWX46DRAFT_630648</name>
</gene>
<feature type="coiled-coil region" evidence="1">
    <location>
        <begin position="496"/>
        <end position="535"/>
    </location>
</feature>
<evidence type="ECO:0000313" key="3">
    <source>
        <dbReference type="EMBL" id="KAK7531847.1"/>
    </source>
</evidence>
<evidence type="ECO:0000256" key="2">
    <source>
        <dbReference type="SAM" id="MobiDB-lite"/>
    </source>
</evidence>
<keyword evidence="1" id="KW-0175">Coiled coil</keyword>
<feature type="region of interest" description="Disordered" evidence="2">
    <location>
        <begin position="125"/>
        <end position="216"/>
    </location>
</feature>
<feature type="region of interest" description="Disordered" evidence="2">
    <location>
        <begin position="230"/>
        <end position="256"/>
    </location>
</feature>
<accession>A0ABR1L9D4</accession>
<sequence length="606" mass="67277">MLPPELKSAVANLETEASAIRDSANVVQHYSALDKPFKNFKLHLNDYLSPETLHIIAVSKALHGPAKASVKAATERAWSEYVAQLRSVKAERVDPSSNNKQGVSLAREWCPSDLQTAADRMNIVLGEKGKKKRKGQTEAPEEAGVEVGSEVGRGRHAEQCLPDAIDDDDFNRFHSDSDEEAAPSAQEVKSSPQHSKNVNIRRLRSRSFDSSLPRPRKLSTIAAEQSGSFLRPLTLPPRPPLQSPLTPFSSHHDLSLRSPSPPLFEPAKTSEVDAIGLNEPEKSLLVVNGAEKDYSVDAIEIETGLRELADNRWLSHGTIVLLGRIFSFPARTRLVPQQQNSSDCRSFTVIFYIHGAASCATPDRLDGGEWRCFFCNVLRVLGGKDPDSLESRVAAATAEKRRLAEDIKADSIRNTTKLILSQFLPHEIAEAKLRIAKEHPKRRSTILTAFRQACDVSSNTSDEMTGSVLSRNVEEAGQALQHIKRQIRHEKAIRVAADAAQQGKEAERQRAEAQIEKLQNELRAALKLAHDAGLNVGQQEHRGFYYKCTIAAKDGSGTTFHDFTINRTRKSTLCCGMERQQTGWLDWTGKMTLFLSFMDWLDIQVL</sequence>
<comment type="caution">
    <text evidence="3">The sequence shown here is derived from an EMBL/GenBank/DDBJ whole genome shotgun (WGS) entry which is preliminary data.</text>
</comment>